<proteinExistence type="predicted"/>
<name>A0A245ZDN8_9SPHN</name>
<dbReference type="Proteomes" id="UP000197783">
    <property type="component" value="Unassembled WGS sequence"/>
</dbReference>
<sequence length="228" mass="24949">MKPAATTPPFAETALYRPVKAFLEQQGFQVKGEVCGCDVVAVRGEEQSVLVVAELKLSFTLELVLQAVDRLRCADLVYLAIVASRNGRDRDARVLRLCRLLGLGLLAVDLKLGAVTILAEPAPYRPRTDLRRRARILKEHASRKGDPAQGGSSRRPIMTAYRQRAIACAQAIGNGTARPRDLKHLATDAGTVLLRNVYGWFVRERPGVYKLSDAGRSMLADIGNGSQE</sequence>
<evidence type="ECO:0000313" key="2">
    <source>
        <dbReference type="Proteomes" id="UP000197783"/>
    </source>
</evidence>
<dbReference type="InterPro" id="IPR018679">
    <property type="entry name" value="DUF2161"/>
</dbReference>
<dbReference type="OrthoDB" id="9795163at2"/>
<gene>
    <name evidence="1" type="ORF">SPMU_32990</name>
</gene>
<keyword evidence="2" id="KW-1185">Reference proteome</keyword>
<organism evidence="1 2">
    <name type="scientific">Sphingomonas mucosissima</name>
    <dbReference type="NCBI Taxonomy" id="370959"/>
    <lineage>
        <taxon>Bacteria</taxon>
        <taxon>Pseudomonadati</taxon>
        <taxon>Pseudomonadota</taxon>
        <taxon>Alphaproteobacteria</taxon>
        <taxon>Sphingomonadales</taxon>
        <taxon>Sphingomonadaceae</taxon>
        <taxon>Sphingomonas</taxon>
    </lineage>
</organism>
<dbReference type="AlphaFoldDB" id="A0A245ZDN8"/>
<evidence type="ECO:0000313" key="1">
    <source>
        <dbReference type="EMBL" id="OWK27866.1"/>
    </source>
</evidence>
<dbReference type="EMBL" id="NBBJ01000008">
    <property type="protein sequence ID" value="OWK27866.1"/>
    <property type="molecule type" value="Genomic_DNA"/>
</dbReference>
<dbReference type="Pfam" id="PF09929">
    <property type="entry name" value="DUF2161"/>
    <property type="match status" value="1"/>
</dbReference>
<reference evidence="1 2" key="1">
    <citation type="submission" date="2017-03" db="EMBL/GenBank/DDBJ databases">
        <title>Genome sequence of Sphingomonas mucosissima DSM 17494.</title>
        <authorList>
            <person name="Poehlein A."/>
            <person name="Wuebbeler J.H."/>
            <person name="Steinbuechel A."/>
            <person name="Daniel R."/>
        </authorList>
    </citation>
    <scope>NUCLEOTIDE SEQUENCE [LARGE SCALE GENOMIC DNA]</scope>
    <source>
        <strain evidence="1 2">DSM 17494</strain>
    </source>
</reference>
<accession>A0A245ZDN8</accession>
<protein>
    <submittedName>
        <fullName evidence="1">Uncharacterized protein</fullName>
    </submittedName>
</protein>
<comment type="caution">
    <text evidence="1">The sequence shown here is derived from an EMBL/GenBank/DDBJ whole genome shotgun (WGS) entry which is preliminary data.</text>
</comment>